<keyword evidence="7" id="KW-1185">Reference proteome</keyword>
<dbReference type="KEGG" id="kbs:EPA93_26500"/>
<keyword evidence="4" id="KW-1133">Transmembrane helix</keyword>
<evidence type="ECO:0000313" key="7">
    <source>
        <dbReference type="Proteomes" id="UP000290365"/>
    </source>
</evidence>
<evidence type="ECO:0000259" key="5">
    <source>
        <dbReference type="PROSITE" id="PS01124"/>
    </source>
</evidence>
<keyword evidence="2" id="KW-0238">DNA-binding</keyword>
<dbReference type="OrthoDB" id="121508at2"/>
<evidence type="ECO:0000256" key="1">
    <source>
        <dbReference type="ARBA" id="ARBA00023015"/>
    </source>
</evidence>
<reference evidence="6 7" key="1">
    <citation type="submission" date="2019-01" db="EMBL/GenBank/DDBJ databases">
        <title>Ktedonosporobacter rubrisoli SCAWS-G2.</title>
        <authorList>
            <person name="Huang Y."/>
            <person name="Yan B."/>
        </authorList>
    </citation>
    <scope>NUCLEOTIDE SEQUENCE [LARGE SCALE GENOMIC DNA]</scope>
    <source>
        <strain evidence="6 7">SCAWS-G2</strain>
    </source>
</reference>
<dbReference type="PANTHER" id="PTHR46796:SF6">
    <property type="entry name" value="ARAC SUBFAMILY"/>
    <property type="match status" value="1"/>
</dbReference>
<keyword evidence="4" id="KW-0472">Membrane</keyword>
<dbReference type="PROSITE" id="PS01124">
    <property type="entry name" value="HTH_ARAC_FAMILY_2"/>
    <property type="match status" value="1"/>
</dbReference>
<evidence type="ECO:0000256" key="2">
    <source>
        <dbReference type="ARBA" id="ARBA00023125"/>
    </source>
</evidence>
<dbReference type="AlphaFoldDB" id="A0A4P6JUM8"/>
<evidence type="ECO:0000256" key="3">
    <source>
        <dbReference type="ARBA" id="ARBA00023163"/>
    </source>
</evidence>
<keyword evidence="4" id="KW-0812">Transmembrane</keyword>
<dbReference type="SMART" id="SM00342">
    <property type="entry name" value="HTH_ARAC"/>
    <property type="match status" value="1"/>
</dbReference>
<keyword evidence="1" id="KW-0805">Transcription regulation</keyword>
<dbReference type="PANTHER" id="PTHR46796">
    <property type="entry name" value="HTH-TYPE TRANSCRIPTIONAL ACTIVATOR RHAS-RELATED"/>
    <property type="match status" value="1"/>
</dbReference>
<dbReference type="SUPFAM" id="SSF46689">
    <property type="entry name" value="Homeodomain-like"/>
    <property type="match status" value="2"/>
</dbReference>
<organism evidence="6 7">
    <name type="scientific">Ktedonosporobacter rubrisoli</name>
    <dbReference type="NCBI Taxonomy" id="2509675"/>
    <lineage>
        <taxon>Bacteria</taxon>
        <taxon>Bacillati</taxon>
        <taxon>Chloroflexota</taxon>
        <taxon>Ktedonobacteria</taxon>
        <taxon>Ktedonobacterales</taxon>
        <taxon>Ktedonosporobacteraceae</taxon>
        <taxon>Ktedonosporobacter</taxon>
    </lineage>
</organism>
<keyword evidence="3" id="KW-0804">Transcription</keyword>
<evidence type="ECO:0000313" key="6">
    <source>
        <dbReference type="EMBL" id="QBD79347.1"/>
    </source>
</evidence>
<dbReference type="Gene3D" id="1.10.10.60">
    <property type="entry name" value="Homeodomain-like"/>
    <property type="match status" value="2"/>
</dbReference>
<dbReference type="EMBL" id="CP035758">
    <property type="protein sequence ID" value="QBD79347.1"/>
    <property type="molecule type" value="Genomic_DNA"/>
</dbReference>
<gene>
    <name evidence="6" type="ORF">EPA93_26500</name>
</gene>
<accession>A0A4P6JUM8</accession>
<protein>
    <submittedName>
        <fullName evidence="6">AraC family transcriptional regulator</fullName>
    </submittedName>
</protein>
<evidence type="ECO:0000256" key="4">
    <source>
        <dbReference type="SAM" id="Phobius"/>
    </source>
</evidence>
<dbReference type="InterPro" id="IPR009057">
    <property type="entry name" value="Homeodomain-like_sf"/>
</dbReference>
<dbReference type="Pfam" id="PF12833">
    <property type="entry name" value="HTH_18"/>
    <property type="match status" value="1"/>
</dbReference>
<sequence length="344" mass="39090">MAGSKLPMRGHLRYSSSFLGQIFANCAIYVIILLKGVDKVLKKGNMLEDPLATPKLLVSSQEADWDELALFAYHEPRKLEGWIDPATLDSSLVLIRRGGVHLEEKPTGGPWEVHNLYEGEWLLKPGELQSRELRWHSLSREPLHMLYIYLRPTLLTRTAQEMAKGDPARLTLIGHAGFQDPLLTQIGLALWHELEQPAPAKLYAQTAAQMLAVHLLHHYTSHPGNLQEETQGLNSQQLKHIRDFILAHLSQDLSLETLAQQVGFSAYHFARVFRQATGESPHQFVLGQRIEHAKKLLRETDMPLTLVALESGFASQSHLNQAFKRRLNLTPRSYRYDQSIRAHF</sequence>
<name>A0A4P6JUM8_KTERU</name>
<dbReference type="InterPro" id="IPR050204">
    <property type="entry name" value="AraC_XylS_family_regulators"/>
</dbReference>
<dbReference type="Proteomes" id="UP000290365">
    <property type="component" value="Chromosome"/>
</dbReference>
<proteinExistence type="predicted"/>
<dbReference type="GO" id="GO:0043565">
    <property type="term" value="F:sequence-specific DNA binding"/>
    <property type="evidence" value="ECO:0007669"/>
    <property type="project" value="InterPro"/>
</dbReference>
<dbReference type="InterPro" id="IPR018060">
    <property type="entry name" value="HTH_AraC"/>
</dbReference>
<feature type="domain" description="HTH araC/xylS-type" evidence="5">
    <location>
        <begin position="239"/>
        <end position="337"/>
    </location>
</feature>
<dbReference type="GO" id="GO:0003700">
    <property type="term" value="F:DNA-binding transcription factor activity"/>
    <property type="evidence" value="ECO:0007669"/>
    <property type="project" value="InterPro"/>
</dbReference>
<feature type="transmembrane region" description="Helical" evidence="4">
    <location>
        <begin position="12"/>
        <end position="34"/>
    </location>
</feature>